<dbReference type="EMBL" id="GBXM01070188">
    <property type="protein sequence ID" value="JAH38389.1"/>
    <property type="molecule type" value="Transcribed_RNA"/>
</dbReference>
<dbReference type="EMBL" id="GBXM01066033">
    <property type="protein sequence ID" value="JAH42544.1"/>
    <property type="molecule type" value="Transcribed_RNA"/>
</dbReference>
<accession>A0A0E9SME4</accession>
<name>A0A0E9SME4_ANGAN</name>
<sequence length="55" mass="6131">MERKTAYVKGLLGLTSVKFSSLVDRSSCGNCLCCCHCKYQNASVALCCQWNHRLT</sequence>
<organism evidence="1">
    <name type="scientific">Anguilla anguilla</name>
    <name type="common">European freshwater eel</name>
    <name type="synonym">Muraena anguilla</name>
    <dbReference type="NCBI Taxonomy" id="7936"/>
    <lineage>
        <taxon>Eukaryota</taxon>
        <taxon>Metazoa</taxon>
        <taxon>Chordata</taxon>
        <taxon>Craniata</taxon>
        <taxon>Vertebrata</taxon>
        <taxon>Euteleostomi</taxon>
        <taxon>Actinopterygii</taxon>
        <taxon>Neopterygii</taxon>
        <taxon>Teleostei</taxon>
        <taxon>Anguilliformes</taxon>
        <taxon>Anguillidae</taxon>
        <taxon>Anguilla</taxon>
    </lineage>
</organism>
<proteinExistence type="predicted"/>
<dbReference type="AlphaFoldDB" id="A0A0E9SME4"/>
<reference evidence="1" key="1">
    <citation type="submission" date="2014-11" db="EMBL/GenBank/DDBJ databases">
        <authorList>
            <person name="Amaro Gonzalez C."/>
        </authorList>
    </citation>
    <scope>NUCLEOTIDE SEQUENCE</scope>
</reference>
<evidence type="ECO:0000313" key="1">
    <source>
        <dbReference type="EMBL" id="JAH42544.1"/>
    </source>
</evidence>
<reference evidence="1" key="2">
    <citation type="journal article" date="2015" name="Fish Shellfish Immunol.">
        <title>Early steps in the European eel (Anguilla anguilla)-Vibrio vulnificus interaction in the gills: Role of the RtxA13 toxin.</title>
        <authorList>
            <person name="Callol A."/>
            <person name="Pajuelo D."/>
            <person name="Ebbesson L."/>
            <person name="Teles M."/>
            <person name="MacKenzie S."/>
            <person name="Amaro C."/>
        </authorList>
    </citation>
    <scope>NUCLEOTIDE SEQUENCE</scope>
</reference>
<protein>
    <submittedName>
        <fullName evidence="1">Uncharacterized protein</fullName>
    </submittedName>
</protein>